<reference evidence="1 2" key="1">
    <citation type="submission" date="2013-11" db="EMBL/GenBank/DDBJ databases">
        <title>The Genome Sequence of Phytophthora parasitica P10297.</title>
        <authorList>
            <consortium name="The Broad Institute Genomics Platform"/>
            <person name="Russ C."/>
            <person name="Tyler B."/>
            <person name="Panabieres F."/>
            <person name="Shan W."/>
            <person name="Tripathy S."/>
            <person name="Grunwald N."/>
            <person name="Machado M."/>
            <person name="Johnson C.S."/>
            <person name="Walker B."/>
            <person name="Young S.K."/>
            <person name="Zeng Q."/>
            <person name="Gargeya S."/>
            <person name="Fitzgerald M."/>
            <person name="Haas B."/>
            <person name="Abouelleil A."/>
            <person name="Allen A.W."/>
            <person name="Alvarado L."/>
            <person name="Arachchi H.M."/>
            <person name="Berlin A.M."/>
            <person name="Chapman S.B."/>
            <person name="Gainer-Dewar J."/>
            <person name="Goldberg J."/>
            <person name="Griggs A."/>
            <person name="Gujja S."/>
            <person name="Hansen M."/>
            <person name="Howarth C."/>
            <person name="Imamovic A."/>
            <person name="Ireland A."/>
            <person name="Larimer J."/>
            <person name="McCowan C."/>
            <person name="Murphy C."/>
            <person name="Pearson M."/>
            <person name="Poon T.W."/>
            <person name="Priest M."/>
            <person name="Roberts A."/>
            <person name="Saif S."/>
            <person name="Shea T."/>
            <person name="Sisk P."/>
            <person name="Sykes S."/>
            <person name="Wortman J."/>
            <person name="Nusbaum C."/>
            <person name="Birren B."/>
        </authorList>
    </citation>
    <scope>NUCLEOTIDE SEQUENCE [LARGE SCALE GENOMIC DNA]</scope>
    <source>
        <strain evidence="1 2">P10297</strain>
    </source>
</reference>
<organism evidence="1 2">
    <name type="scientific">Phytophthora nicotianae P10297</name>
    <dbReference type="NCBI Taxonomy" id="1317064"/>
    <lineage>
        <taxon>Eukaryota</taxon>
        <taxon>Sar</taxon>
        <taxon>Stramenopiles</taxon>
        <taxon>Oomycota</taxon>
        <taxon>Peronosporomycetes</taxon>
        <taxon>Peronosporales</taxon>
        <taxon>Peronosporaceae</taxon>
        <taxon>Phytophthora</taxon>
    </lineage>
</organism>
<dbReference type="Proteomes" id="UP000018948">
    <property type="component" value="Unassembled WGS sequence"/>
</dbReference>
<sequence>MLGAMPASWATYLGLRFARRRISGLAPAGASPPWQMGLTKCTRSHKAFACGFLADIAFGLMA</sequence>
<evidence type="ECO:0000313" key="2">
    <source>
        <dbReference type="Proteomes" id="UP000018948"/>
    </source>
</evidence>
<dbReference type="AlphaFoldDB" id="W2Y958"/>
<proteinExistence type="predicted"/>
<accession>W2Y958</accession>
<evidence type="ECO:0000313" key="1">
    <source>
        <dbReference type="EMBL" id="ETP31561.1"/>
    </source>
</evidence>
<name>W2Y958_PHYNI</name>
<dbReference type="EMBL" id="ANIY01004084">
    <property type="protein sequence ID" value="ETP31561.1"/>
    <property type="molecule type" value="Genomic_DNA"/>
</dbReference>
<comment type="caution">
    <text evidence="1">The sequence shown here is derived from an EMBL/GenBank/DDBJ whole genome shotgun (WGS) entry which is preliminary data.</text>
</comment>
<protein>
    <submittedName>
        <fullName evidence="1">Uncharacterized protein</fullName>
    </submittedName>
</protein>
<gene>
    <name evidence="1" type="ORF">F442_19594</name>
</gene>